<organism evidence="3 4">
    <name type="scientific">Heligmosomoides polygyrus</name>
    <name type="common">Parasitic roundworm</name>
    <dbReference type="NCBI Taxonomy" id="6339"/>
    <lineage>
        <taxon>Eukaryota</taxon>
        <taxon>Metazoa</taxon>
        <taxon>Ecdysozoa</taxon>
        <taxon>Nematoda</taxon>
        <taxon>Chromadorea</taxon>
        <taxon>Rhabditida</taxon>
        <taxon>Rhabditina</taxon>
        <taxon>Rhabditomorpha</taxon>
        <taxon>Strongyloidea</taxon>
        <taxon>Heligmosomidae</taxon>
        <taxon>Heligmosomoides</taxon>
    </lineage>
</organism>
<reference evidence="4" key="2">
    <citation type="submission" date="2019-09" db="UniProtKB">
        <authorList>
            <consortium name="WormBaseParasite"/>
        </authorList>
    </citation>
    <scope>IDENTIFICATION</scope>
</reference>
<dbReference type="WBParaSite" id="HPBE_0001263401-mRNA-1">
    <property type="protein sequence ID" value="HPBE_0001263401-mRNA-1"/>
    <property type="gene ID" value="HPBE_0001263401"/>
</dbReference>
<feature type="region of interest" description="Disordered" evidence="1">
    <location>
        <begin position="27"/>
        <end position="51"/>
    </location>
</feature>
<sequence length="87" mass="10098">MFAFSDRFRPVLINRMPSARASNIAERRATRFSSRVEPNEAKPAADRLQDAMEKEQVPNYIRLVFELLMETRAEIKETSKRNVDLLG</sequence>
<evidence type="ECO:0000313" key="4">
    <source>
        <dbReference type="WBParaSite" id="HPBE_0001263401-mRNA-1"/>
    </source>
</evidence>
<dbReference type="Proteomes" id="UP000050761">
    <property type="component" value="Unassembled WGS sequence"/>
</dbReference>
<dbReference type="EMBL" id="UZAH01027576">
    <property type="protein sequence ID" value="VDO92984.1"/>
    <property type="molecule type" value="Genomic_DNA"/>
</dbReference>
<evidence type="ECO:0000313" key="2">
    <source>
        <dbReference type="EMBL" id="VDO92984.1"/>
    </source>
</evidence>
<evidence type="ECO:0000313" key="3">
    <source>
        <dbReference type="Proteomes" id="UP000050761"/>
    </source>
</evidence>
<proteinExistence type="predicted"/>
<reference evidence="2 3" key="1">
    <citation type="submission" date="2018-11" db="EMBL/GenBank/DDBJ databases">
        <authorList>
            <consortium name="Pathogen Informatics"/>
        </authorList>
    </citation>
    <scope>NUCLEOTIDE SEQUENCE [LARGE SCALE GENOMIC DNA]</scope>
</reference>
<accession>A0A3P8A9U5</accession>
<evidence type="ECO:0000256" key="1">
    <source>
        <dbReference type="SAM" id="MobiDB-lite"/>
    </source>
</evidence>
<dbReference type="AlphaFoldDB" id="A0A183FW55"/>
<keyword evidence="3" id="KW-1185">Reference proteome</keyword>
<accession>A0A183FW55</accession>
<gene>
    <name evidence="2" type="ORF">HPBE_LOCUS12632</name>
</gene>
<name>A0A183FW55_HELPZ</name>
<protein>
    <submittedName>
        <fullName evidence="2 4">Uncharacterized protein</fullName>
    </submittedName>
</protein>
<feature type="compositionally biased region" description="Basic and acidic residues" evidence="1">
    <location>
        <begin position="37"/>
        <end position="51"/>
    </location>
</feature>